<comment type="subunit">
    <text evidence="2">Homodimer.</text>
</comment>
<keyword evidence="1 2" id="KW-0808">Transferase</keyword>
<dbReference type="GO" id="GO:0000287">
    <property type="term" value="F:magnesium ion binding"/>
    <property type="evidence" value="ECO:0007669"/>
    <property type="project" value="UniProtKB-UniRule"/>
</dbReference>
<evidence type="ECO:0000256" key="2">
    <source>
        <dbReference type="HAMAP-Rule" id="MF_01139"/>
    </source>
</evidence>
<feature type="binding site" evidence="2">
    <location>
        <position position="27"/>
    </location>
    <ligand>
        <name>Mg(2+)</name>
        <dbReference type="ChEBI" id="CHEBI:18420"/>
    </ligand>
</feature>
<feature type="binding site" evidence="2">
    <location>
        <begin position="201"/>
        <end position="203"/>
    </location>
    <ligand>
        <name>substrate</name>
    </ligand>
</feature>
<dbReference type="PANTHER" id="PTHR10291">
    <property type="entry name" value="DEHYDRODOLICHYL DIPHOSPHATE SYNTHASE FAMILY MEMBER"/>
    <property type="match status" value="1"/>
</dbReference>
<dbReference type="PANTHER" id="PTHR10291:SF0">
    <property type="entry name" value="DEHYDRODOLICHYL DIPHOSPHATE SYNTHASE 2"/>
    <property type="match status" value="1"/>
</dbReference>
<reference evidence="3" key="1">
    <citation type="submission" date="2021-05" db="EMBL/GenBank/DDBJ databases">
        <title>Complete genome sequence of the cellulolytic planctomycete Telmatocola sphagniphila SP2T and characterization of the first cellulase from planctomycetes.</title>
        <authorList>
            <person name="Rakitin A.L."/>
            <person name="Beletsky A.V."/>
            <person name="Naumoff D.G."/>
            <person name="Kulichevskaya I.S."/>
            <person name="Mardanov A.V."/>
            <person name="Ravin N.V."/>
            <person name="Dedysh S.N."/>
        </authorList>
    </citation>
    <scope>NUCLEOTIDE SEQUENCE</scope>
    <source>
        <strain evidence="3">SP2T</strain>
    </source>
</reference>
<feature type="binding site" evidence="2">
    <location>
        <begin position="72"/>
        <end position="74"/>
    </location>
    <ligand>
        <name>substrate</name>
    </ligand>
</feature>
<dbReference type="SUPFAM" id="SSF64005">
    <property type="entry name" value="Undecaprenyl diphosphate synthase"/>
    <property type="match status" value="1"/>
</dbReference>
<feature type="binding site" evidence="2">
    <location>
        <position position="76"/>
    </location>
    <ligand>
        <name>substrate</name>
    </ligand>
</feature>
<dbReference type="HAMAP" id="MF_01139">
    <property type="entry name" value="ISPT"/>
    <property type="match status" value="1"/>
</dbReference>
<comment type="similarity">
    <text evidence="2">Belongs to the UPP synthase family.</text>
</comment>
<dbReference type="PROSITE" id="PS01066">
    <property type="entry name" value="UPP_SYNTHASE"/>
    <property type="match status" value="1"/>
</dbReference>
<dbReference type="GO" id="GO:0016094">
    <property type="term" value="P:polyprenol biosynthetic process"/>
    <property type="evidence" value="ECO:0007669"/>
    <property type="project" value="TreeGrafter"/>
</dbReference>
<dbReference type="Pfam" id="PF01255">
    <property type="entry name" value="Prenyltransf"/>
    <property type="match status" value="1"/>
</dbReference>
<feature type="binding site" evidence="2">
    <location>
        <position position="78"/>
    </location>
    <ligand>
        <name>substrate</name>
    </ligand>
</feature>
<feature type="binding site" evidence="2">
    <location>
        <begin position="28"/>
        <end position="31"/>
    </location>
    <ligand>
        <name>substrate</name>
    </ligand>
</feature>
<dbReference type="CDD" id="cd00475">
    <property type="entry name" value="Cis_IPPS"/>
    <property type="match status" value="1"/>
</dbReference>
<feature type="active site" evidence="2">
    <location>
        <position position="27"/>
    </location>
</feature>
<feature type="binding site" evidence="2">
    <location>
        <position position="44"/>
    </location>
    <ligand>
        <name>substrate</name>
    </ligand>
</feature>
<dbReference type="AlphaFoldDB" id="A0A8E6EZF9"/>
<organism evidence="3 4">
    <name type="scientific">Telmatocola sphagniphila</name>
    <dbReference type="NCBI Taxonomy" id="1123043"/>
    <lineage>
        <taxon>Bacteria</taxon>
        <taxon>Pseudomonadati</taxon>
        <taxon>Planctomycetota</taxon>
        <taxon>Planctomycetia</taxon>
        <taxon>Gemmatales</taxon>
        <taxon>Gemmataceae</taxon>
    </lineage>
</organism>
<feature type="binding site" evidence="2">
    <location>
        <position position="195"/>
    </location>
    <ligand>
        <name>substrate</name>
    </ligand>
</feature>
<proteinExistence type="inferred from homology"/>
<sequence length="253" mass="29141">MPINRESTAKRGLNPDRMPKSLAIVMDGNGRWALERGKERIEGHLRGVEVVRHIVTECCELGLDQLTLYCFSSENWKRPRRELEFLMALLKQYLIDERELILNQNIKFRMIGRRQGLSAEVLQELDETTRISSENTGLTLAMAINYGARGEILDAVQSLARRIKSGELDPDQIDEQAIANSLYTAGMPDPDLLIRTAGEYRISNYLLWQISYSEFWFTHTCWPDFDVPLLHQAFRDFAARERRFGGLITHPTV</sequence>
<dbReference type="InterPro" id="IPR018520">
    <property type="entry name" value="UPP_synth-like_CS"/>
</dbReference>
<dbReference type="InterPro" id="IPR036424">
    <property type="entry name" value="UPP_synth-like_sf"/>
</dbReference>
<comment type="cofactor">
    <cofactor evidence="2">
        <name>Mg(2+)</name>
        <dbReference type="ChEBI" id="CHEBI:18420"/>
    </cofactor>
    <text evidence="2">Binds 2 magnesium ions per subunit.</text>
</comment>
<gene>
    <name evidence="3" type="ORF">KIH39_05830</name>
</gene>
<dbReference type="NCBIfam" id="NF011405">
    <property type="entry name" value="PRK14830.1"/>
    <property type="match status" value="1"/>
</dbReference>
<keyword evidence="2" id="KW-0479">Metal-binding</keyword>
<evidence type="ECO:0000313" key="4">
    <source>
        <dbReference type="Proteomes" id="UP000676194"/>
    </source>
</evidence>
<dbReference type="EMBL" id="CP074694">
    <property type="protein sequence ID" value="QVL33431.1"/>
    <property type="molecule type" value="Genomic_DNA"/>
</dbReference>
<keyword evidence="2" id="KW-0460">Magnesium</keyword>
<dbReference type="GO" id="GO:0045547">
    <property type="term" value="F:ditrans,polycis-polyprenyl diphosphate synthase [(2E,6E)-farnesyl diphosphate specific] activity"/>
    <property type="evidence" value="ECO:0007669"/>
    <property type="project" value="TreeGrafter"/>
</dbReference>
<dbReference type="RefSeq" id="WP_213498320.1">
    <property type="nucleotide sequence ID" value="NZ_CP074694.1"/>
</dbReference>
<feature type="binding site" evidence="2">
    <location>
        <position position="32"/>
    </location>
    <ligand>
        <name>substrate</name>
    </ligand>
</feature>
<dbReference type="Proteomes" id="UP000676194">
    <property type="component" value="Chromosome"/>
</dbReference>
<feature type="binding site" evidence="2">
    <location>
        <position position="214"/>
    </location>
    <ligand>
        <name>Mg(2+)</name>
        <dbReference type="ChEBI" id="CHEBI:18420"/>
    </ligand>
</feature>
<dbReference type="FunFam" id="3.40.1180.10:FF:000001">
    <property type="entry name" value="(2E,6E)-farnesyl-diphosphate-specific ditrans,polycis-undecaprenyl-diphosphate synthase"/>
    <property type="match status" value="1"/>
</dbReference>
<keyword evidence="4" id="KW-1185">Reference proteome</keyword>
<protein>
    <recommendedName>
        <fullName evidence="2">Isoprenyl transferase</fullName>
        <ecNumber evidence="2">2.5.1.-</ecNumber>
    </recommendedName>
</protein>
<dbReference type="InterPro" id="IPR001441">
    <property type="entry name" value="UPP_synth-like"/>
</dbReference>
<comment type="function">
    <text evidence="2">Catalyzes the condensation of isopentenyl diphosphate (IPP) with allylic pyrophosphates generating different type of terpenoids.</text>
</comment>
<evidence type="ECO:0000313" key="3">
    <source>
        <dbReference type="EMBL" id="QVL33431.1"/>
    </source>
</evidence>
<evidence type="ECO:0000256" key="1">
    <source>
        <dbReference type="ARBA" id="ARBA00022679"/>
    </source>
</evidence>
<dbReference type="EC" id="2.5.1.-" evidence="2"/>
<dbReference type="NCBIfam" id="TIGR00055">
    <property type="entry name" value="uppS"/>
    <property type="match status" value="1"/>
</dbReference>
<name>A0A8E6EZF9_9BACT</name>
<feature type="active site" description="Proton acceptor" evidence="2">
    <location>
        <position position="75"/>
    </location>
</feature>
<feature type="binding site" evidence="2">
    <location>
        <position position="40"/>
    </location>
    <ligand>
        <name>substrate</name>
    </ligand>
</feature>
<dbReference type="KEGG" id="tsph:KIH39_05830"/>
<accession>A0A8E6EZF9</accession>
<dbReference type="Gene3D" id="3.40.1180.10">
    <property type="entry name" value="Decaprenyl diphosphate synthase-like"/>
    <property type="match status" value="1"/>
</dbReference>